<dbReference type="EMBL" id="MU277253">
    <property type="protein sequence ID" value="KAI0057051.1"/>
    <property type="molecule type" value="Genomic_DNA"/>
</dbReference>
<dbReference type="Proteomes" id="UP000814140">
    <property type="component" value="Unassembled WGS sequence"/>
</dbReference>
<evidence type="ECO:0000313" key="2">
    <source>
        <dbReference type="Proteomes" id="UP000814140"/>
    </source>
</evidence>
<comment type="caution">
    <text evidence="1">The sequence shown here is derived from an EMBL/GenBank/DDBJ whole genome shotgun (WGS) entry which is preliminary data.</text>
</comment>
<accession>A0ACB8SMV3</accession>
<proteinExistence type="predicted"/>
<evidence type="ECO:0000313" key="1">
    <source>
        <dbReference type="EMBL" id="KAI0057051.1"/>
    </source>
</evidence>
<sequence length="311" mass="34547">MYWALLKRRALVGTSRVVVQMRTSVMGGEMCGESCAWDHVEGRLRDTSGPRQKRRRCGMEWRRWMANGIWWSNARAVRGRRWWCFRGNAVADEGPCSYTGARSRRGGQRRAAVASSAQNDRYSGKHHSTGGAGSSWPTPLSAWRYLAVGACFQWPFNPRRAKRADALEASTIEPAALSFIRTCAYVCRPHQAQTPTLKYRRAPRDRNIGLLIMMVCLRSASLVCWRVTQGAHANRLCLSPQLIFGARCRGRFPVHLPLGAPQIPPPPCPPPRLSPAVRTRVLTHASPLTSSPSDPALAASCDKPSLVSCSR</sequence>
<name>A0ACB8SMV3_9AGAM</name>
<keyword evidence="2" id="KW-1185">Reference proteome</keyword>
<reference evidence="1" key="1">
    <citation type="submission" date="2021-03" db="EMBL/GenBank/DDBJ databases">
        <authorList>
            <consortium name="DOE Joint Genome Institute"/>
            <person name="Ahrendt S."/>
            <person name="Looney B.P."/>
            <person name="Miyauchi S."/>
            <person name="Morin E."/>
            <person name="Drula E."/>
            <person name="Courty P.E."/>
            <person name="Chicoki N."/>
            <person name="Fauchery L."/>
            <person name="Kohler A."/>
            <person name="Kuo A."/>
            <person name="Labutti K."/>
            <person name="Pangilinan J."/>
            <person name="Lipzen A."/>
            <person name="Riley R."/>
            <person name="Andreopoulos W."/>
            <person name="He G."/>
            <person name="Johnson J."/>
            <person name="Barry K.W."/>
            <person name="Grigoriev I.V."/>
            <person name="Nagy L."/>
            <person name="Hibbett D."/>
            <person name="Henrissat B."/>
            <person name="Matheny P.B."/>
            <person name="Labbe J."/>
            <person name="Martin F."/>
        </authorList>
    </citation>
    <scope>NUCLEOTIDE SEQUENCE</scope>
    <source>
        <strain evidence="1">HHB10654</strain>
    </source>
</reference>
<gene>
    <name evidence="1" type="ORF">BV25DRAFT_1466222</name>
</gene>
<organism evidence="1 2">
    <name type="scientific">Artomyces pyxidatus</name>
    <dbReference type="NCBI Taxonomy" id="48021"/>
    <lineage>
        <taxon>Eukaryota</taxon>
        <taxon>Fungi</taxon>
        <taxon>Dikarya</taxon>
        <taxon>Basidiomycota</taxon>
        <taxon>Agaricomycotina</taxon>
        <taxon>Agaricomycetes</taxon>
        <taxon>Russulales</taxon>
        <taxon>Auriscalpiaceae</taxon>
        <taxon>Artomyces</taxon>
    </lineage>
</organism>
<protein>
    <submittedName>
        <fullName evidence="1">Uncharacterized protein</fullName>
    </submittedName>
</protein>
<reference evidence="1" key="2">
    <citation type="journal article" date="2022" name="New Phytol.">
        <title>Evolutionary transition to the ectomycorrhizal habit in the genomes of a hyperdiverse lineage of mushroom-forming fungi.</title>
        <authorList>
            <person name="Looney B."/>
            <person name="Miyauchi S."/>
            <person name="Morin E."/>
            <person name="Drula E."/>
            <person name="Courty P.E."/>
            <person name="Kohler A."/>
            <person name="Kuo A."/>
            <person name="LaButti K."/>
            <person name="Pangilinan J."/>
            <person name="Lipzen A."/>
            <person name="Riley R."/>
            <person name="Andreopoulos W."/>
            <person name="He G."/>
            <person name="Johnson J."/>
            <person name="Nolan M."/>
            <person name="Tritt A."/>
            <person name="Barry K.W."/>
            <person name="Grigoriev I.V."/>
            <person name="Nagy L.G."/>
            <person name="Hibbett D."/>
            <person name="Henrissat B."/>
            <person name="Matheny P.B."/>
            <person name="Labbe J."/>
            <person name="Martin F.M."/>
        </authorList>
    </citation>
    <scope>NUCLEOTIDE SEQUENCE</scope>
    <source>
        <strain evidence="1">HHB10654</strain>
    </source>
</reference>